<reference evidence="1" key="1">
    <citation type="submission" date="2021-05" db="EMBL/GenBank/DDBJ databases">
        <authorList>
            <person name="Scholz U."/>
            <person name="Mascher M."/>
            <person name="Fiebig A."/>
        </authorList>
    </citation>
    <scope>NUCLEOTIDE SEQUENCE [LARGE SCALE GENOMIC DNA]</scope>
</reference>
<evidence type="ECO:0000313" key="1">
    <source>
        <dbReference type="EnsemblPlants" id="AVESA.00010b.r2.3CG0466770.1.CDS"/>
    </source>
</evidence>
<dbReference type="EnsemblPlants" id="AVESA.00010b.r2.3CG0466770.1">
    <property type="protein sequence ID" value="AVESA.00010b.r2.3CG0466770.1.CDS"/>
    <property type="gene ID" value="AVESA.00010b.r2.3CG0466770"/>
</dbReference>
<proteinExistence type="predicted"/>
<keyword evidence="2" id="KW-1185">Reference proteome</keyword>
<reference evidence="1" key="2">
    <citation type="submission" date="2025-09" db="UniProtKB">
        <authorList>
            <consortium name="EnsemblPlants"/>
        </authorList>
    </citation>
    <scope>IDENTIFICATION</scope>
</reference>
<evidence type="ECO:0000313" key="2">
    <source>
        <dbReference type="Proteomes" id="UP001732700"/>
    </source>
</evidence>
<accession>A0ACD5VNB4</accession>
<protein>
    <submittedName>
        <fullName evidence="1">Uncharacterized protein</fullName>
    </submittedName>
</protein>
<sequence length="724" mass="79631">MAQPGQGIQSFMGTARRGRGRPSNGARHGQSGQAPREEQWTFDNSSGELDGVYGDNVYSDISPENRNVRGRNTTNDQGGTGGPLTGKKLQRLTLQQTQILEGFFAICAHPTEHQRGELSETTGLSAKQVKFWFQNKLTQVKNLNAKEENYRLKVERAMLRAENERLKQAERTTFCASCDPSLHIQLSPNMQRLKEQNEWLKLEISQLHAETLPTLRQSFQLASSAGNVVGRQNDTRVILELAQDAMREFVILSESHGPLWLPVPGGSFEVLNKMAYDQKFGGKNNADITGIKTEATRADAVVMMGAKHIMDYLMDSDCYASLCPGIVSSAKMIKAYEWPTNAGYDGAMRLMATETVFPSPLVPSRKCTFVRFCRTLQNGTMLVVDVSLDGGNGTFLKCRKMPSGVLIQPLERSSCKVITIEHVLVDDTGVHKLYQPCLSGLMFGARRWVTSIARQCGRLRAIFHVTGSALRANSKGRKTLMKLADDLLVSYSNGVAAIPEDVWAIVHSAGMDQDIKVSYRRNDDRSNTAVVSVSTSFQLPMPLRVTFDLLRNNIVRPKWDVLVNDGVVREEVCVSGGVEADDAVSILHVKNAAGNKEDITILQNSCYDVSGSFIVYSPIDTQLMNKIMSPGGMEESNVSIYPTGFSLLPVSESAQGGVGLGENGETLVTVGFQILLKLAHGTGLYPRSVTAASTLMSEYMETIKKSLIDSHPILYRSNQYPGPI</sequence>
<name>A0ACD5VNB4_AVESA</name>
<organism evidence="1 2">
    <name type="scientific">Avena sativa</name>
    <name type="common">Oat</name>
    <dbReference type="NCBI Taxonomy" id="4498"/>
    <lineage>
        <taxon>Eukaryota</taxon>
        <taxon>Viridiplantae</taxon>
        <taxon>Streptophyta</taxon>
        <taxon>Embryophyta</taxon>
        <taxon>Tracheophyta</taxon>
        <taxon>Spermatophyta</taxon>
        <taxon>Magnoliopsida</taxon>
        <taxon>Liliopsida</taxon>
        <taxon>Poales</taxon>
        <taxon>Poaceae</taxon>
        <taxon>BOP clade</taxon>
        <taxon>Pooideae</taxon>
        <taxon>Poodae</taxon>
        <taxon>Poeae</taxon>
        <taxon>Poeae Chloroplast Group 1 (Aveneae type)</taxon>
        <taxon>Aveninae</taxon>
        <taxon>Avena</taxon>
    </lineage>
</organism>
<dbReference type="Proteomes" id="UP001732700">
    <property type="component" value="Chromosome 3C"/>
</dbReference>